<dbReference type="STRING" id="871741.SAMN05192570_2211"/>
<reference evidence="2" key="1">
    <citation type="submission" date="2016-10" db="EMBL/GenBank/DDBJ databases">
        <authorList>
            <person name="Varghese N."/>
            <person name="Submissions S."/>
        </authorList>
    </citation>
    <scope>NUCLEOTIDE SEQUENCE [LARGE SCALE GENOMIC DNA]</scope>
    <source>
        <strain evidence="2">CGMCC 1.10683</strain>
    </source>
</reference>
<keyword evidence="2" id="KW-1185">Reference proteome</keyword>
<dbReference type="InterPro" id="IPR007459">
    <property type="entry name" value="DNA_pol3_chi"/>
</dbReference>
<dbReference type="RefSeq" id="WP_092310340.1">
    <property type="nucleotide sequence ID" value="NZ_FOZV01000004.1"/>
</dbReference>
<dbReference type="OrthoDB" id="9795973at2"/>
<dbReference type="EMBL" id="FOZV01000004">
    <property type="protein sequence ID" value="SFS72483.1"/>
    <property type="molecule type" value="Genomic_DNA"/>
</dbReference>
<dbReference type="Gene3D" id="3.40.50.10110">
    <property type="entry name" value="DNA polymerase III subunit chi"/>
    <property type="match status" value="1"/>
</dbReference>
<dbReference type="InterPro" id="IPR036768">
    <property type="entry name" value="PolIII_chi_sf"/>
</dbReference>
<dbReference type="GO" id="GO:0003677">
    <property type="term" value="F:DNA binding"/>
    <property type="evidence" value="ECO:0007669"/>
    <property type="project" value="InterPro"/>
</dbReference>
<dbReference type="Pfam" id="PF04364">
    <property type="entry name" value="DNA_pol3_chi"/>
    <property type="match status" value="1"/>
</dbReference>
<dbReference type="GO" id="GO:0006260">
    <property type="term" value="P:DNA replication"/>
    <property type="evidence" value="ECO:0007669"/>
    <property type="project" value="InterPro"/>
</dbReference>
<dbReference type="NCBIfam" id="NF004347">
    <property type="entry name" value="PRK05728.1-4"/>
    <property type="match status" value="1"/>
</dbReference>
<sequence length="153" mass="17639">MPETRSEIWFYHLERSGLPEVLPGLLDKTRERGWRALVRVNSAGLLDEIDEQLWTWRDEAFLAHGRASEPHAERQPILLSETGENLNGAQALFIVDDAELGDTESYERCFIIFDGRDERSLTAARERWKVLKQGGANLAYWRQSPEGRWEKAA</sequence>
<protein>
    <submittedName>
        <fullName evidence="1">DNA polymerase III, chi subunit</fullName>
    </submittedName>
</protein>
<dbReference type="AlphaFoldDB" id="A0A1I6S6G6"/>
<dbReference type="GO" id="GO:0032298">
    <property type="term" value="P:positive regulation of DNA-templated DNA replication initiation"/>
    <property type="evidence" value="ECO:0007669"/>
    <property type="project" value="TreeGrafter"/>
</dbReference>
<evidence type="ECO:0000313" key="2">
    <source>
        <dbReference type="Proteomes" id="UP000198788"/>
    </source>
</evidence>
<dbReference type="GO" id="GO:0003887">
    <property type="term" value="F:DNA-directed DNA polymerase activity"/>
    <property type="evidence" value="ECO:0007669"/>
    <property type="project" value="InterPro"/>
</dbReference>
<proteinExistence type="predicted"/>
<dbReference type="Proteomes" id="UP000198788">
    <property type="component" value="Unassembled WGS sequence"/>
</dbReference>
<dbReference type="SUPFAM" id="SSF102400">
    <property type="entry name" value="DNA polymerase III chi subunit"/>
    <property type="match status" value="1"/>
</dbReference>
<accession>A0A1I6S6G6</accession>
<organism evidence="1 2">
    <name type="scientific">Brevundimonas viscosa</name>
    <dbReference type="NCBI Taxonomy" id="871741"/>
    <lineage>
        <taxon>Bacteria</taxon>
        <taxon>Pseudomonadati</taxon>
        <taxon>Pseudomonadota</taxon>
        <taxon>Alphaproteobacteria</taxon>
        <taxon>Caulobacterales</taxon>
        <taxon>Caulobacteraceae</taxon>
        <taxon>Brevundimonas</taxon>
    </lineage>
</organism>
<gene>
    <name evidence="1" type="ORF">SAMN05192570_2211</name>
</gene>
<evidence type="ECO:0000313" key="1">
    <source>
        <dbReference type="EMBL" id="SFS72483.1"/>
    </source>
</evidence>
<dbReference type="PANTHER" id="PTHR38767:SF1">
    <property type="entry name" value="DNA POLYMERASE III SUBUNIT CHI"/>
    <property type="match status" value="1"/>
</dbReference>
<dbReference type="PANTHER" id="PTHR38767">
    <property type="entry name" value="DNA POLYMERASE III SUBUNIT CHI"/>
    <property type="match status" value="1"/>
</dbReference>
<name>A0A1I6S6G6_9CAUL</name>